<dbReference type="HAMAP" id="MF_00632">
    <property type="entry name" value="UPF0234"/>
    <property type="match status" value="1"/>
</dbReference>
<dbReference type="NCBIfam" id="NF003819">
    <property type="entry name" value="PRK05412.1"/>
    <property type="match status" value="1"/>
</dbReference>
<dbReference type="InterPro" id="IPR035571">
    <property type="entry name" value="UPF0234-like_C"/>
</dbReference>
<dbReference type="Pfam" id="PF04461">
    <property type="entry name" value="YajQ"/>
    <property type="match status" value="1"/>
</dbReference>
<evidence type="ECO:0000256" key="3">
    <source>
        <dbReference type="HAMAP-Rule" id="MF_00632"/>
    </source>
</evidence>
<dbReference type="SUPFAM" id="SSF89963">
    <property type="entry name" value="YajQ-like"/>
    <property type="match status" value="2"/>
</dbReference>
<protein>
    <recommendedName>
        <fullName evidence="3">Nucleotide-binding protein SAMN04489750_0210</fullName>
    </recommendedName>
</protein>
<keyword evidence="1 3" id="KW-0547">Nucleotide-binding</keyword>
<keyword evidence="5" id="KW-1185">Reference proteome</keyword>
<evidence type="ECO:0000256" key="2">
    <source>
        <dbReference type="ARBA" id="ARBA00093450"/>
    </source>
</evidence>
<dbReference type="InterPro" id="IPR036183">
    <property type="entry name" value="YajQ-like_sf"/>
</dbReference>
<evidence type="ECO:0000313" key="5">
    <source>
        <dbReference type="Proteomes" id="UP000250028"/>
    </source>
</evidence>
<comment type="function">
    <text evidence="3">Nucleotide-binding protein.</text>
</comment>
<dbReference type="Gene3D" id="3.30.70.860">
    <property type="match status" value="1"/>
</dbReference>
<dbReference type="Proteomes" id="UP000250028">
    <property type="component" value="Unassembled WGS sequence"/>
</dbReference>
<dbReference type="PANTHER" id="PTHR30476:SF0">
    <property type="entry name" value="UPF0234 PROTEIN YAJQ"/>
    <property type="match status" value="1"/>
</dbReference>
<dbReference type="OrthoDB" id="9801447at2"/>
<name>A0A2Y8ZMD4_9MICO</name>
<dbReference type="GO" id="GO:0005829">
    <property type="term" value="C:cytosol"/>
    <property type="evidence" value="ECO:0007669"/>
    <property type="project" value="TreeGrafter"/>
</dbReference>
<sequence>MADSSFDIVSKLDSQEINNAVNQAAKEISTRYDFKGVDAEVSLSGEKILMKANSEERTLAVLDVLQSKLIKRGVSLKVLDLSNDGEPKLSGKEYRLEAALKEGISQEDAKKISKIIRDEGPKSVKARIEGDELRVTSKSRDDLQEVQRLLKAADLDVALQFTNYR</sequence>
<dbReference type="CDD" id="cd11740">
    <property type="entry name" value="YajQ_like"/>
    <property type="match status" value="1"/>
</dbReference>
<dbReference type="EMBL" id="UESZ01000001">
    <property type="protein sequence ID" value="SSA32944.1"/>
    <property type="molecule type" value="Genomic_DNA"/>
</dbReference>
<gene>
    <name evidence="4" type="ORF">SAMN04489750_0210</name>
</gene>
<dbReference type="InterPro" id="IPR035570">
    <property type="entry name" value="UPF0234_N"/>
</dbReference>
<dbReference type="Gene3D" id="3.30.70.990">
    <property type="entry name" value="YajQ-like, domain 2"/>
    <property type="match status" value="1"/>
</dbReference>
<reference evidence="5" key="1">
    <citation type="submission" date="2016-10" db="EMBL/GenBank/DDBJ databases">
        <authorList>
            <person name="Varghese N."/>
            <person name="Submissions S."/>
        </authorList>
    </citation>
    <scope>NUCLEOTIDE SEQUENCE [LARGE SCALE GENOMIC DNA]</scope>
    <source>
        <strain evidence="5">DSM 22951</strain>
    </source>
</reference>
<dbReference type="GO" id="GO:0000166">
    <property type="term" value="F:nucleotide binding"/>
    <property type="evidence" value="ECO:0007669"/>
    <property type="project" value="UniProtKB-UniRule"/>
</dbReference>
<evidence type="ECO:0000313" key="4">
    <source>
        <dbReference type="EMBL" id="SSA32944.1"/>
    </source>
</evidence>
<evidence type="ECO:0000256" key="1">
    <source>
        <dbReference type="ARBA" id="ARBA00022741"/>
    </source>
</evidence>
<proteinExistence type="inferred from homology"/>
<dbReference type="PANTHER" id="PTHR30476">
    <property type="entry name" value="UPF0234 PROTEIN YAJQ"/>
    <property type="match status" value="1"/>
</dbReference>
<organism evidence="4 5">
    <name type="scientific">Branchiibius hedensis</name>
    <dbReference type="NCBI Taxonomy" id="672460"/>
    <lineage>
        <taxon>Bacteria</taxon>
        <taxon>Bacillati</taxon>
        <taxon>Actinomycetota</taxon>
        <taxon>Actinomycetes</taxon>
        <taxon>Micrococcales</taxon>
        <taxon>Dermacoccaceae</taxon>
        <taxon>Branchiibius</taxon>
    </lineage>
</organism>
<dbReference type="RefSeq" id="WP_109683704.1">
    <property type="nucleotide sequence ID" value="NZ_QGDN01000001.1"/>
</dbReference>
<comment type="similarity">
    <text evidence="2 3">Belongs to the YajQ family.</text>
</comment>
<dbReference type="InterPro" id="IPR007551">
    <property type="entry name" value="YajQ/Smlt4090-like"/>
</dbReference>
<dbReference type="AlphaFoldDB" id="A0A2Y8ZMD4"/>
<accession>A0A2Y8ZMD4</accession>
<dbReference type="FunFam" id="3.30.70.860:FF:000004">
    <property type="entry name" value="UPF0234 protein AWC22_11905"/>
    <property type="match status" value="1"/>
</dbReference>